<dbReference type="HOGENOM" id="CLU_1378970_0_0_1"/>
<dbReference type="EMBL" id="AFRT01001414">
    <property type="protein sequence ID" value="ELU40523.1"/>
    <property type="molecule type" value="Genomic_DNA"/>
</dbReference>
<keyword evidence="2" id="KW-1185">Reference proteome</keyword>
<dbReference type="STRING" id="983506.L8WUT0"/>
<dbReference type="OrthoDB" id="3132633at2759"/>
<sequence length="195" mass="21700">MRSSFSKNNMSFMPGLSPQQQGVLADNLTFESRVNGFWFSVLGQYFPTPAYLINAEEHVTTADRPDLYVTRLDWGLNNQSVKFSPVAVFEGKGNTPGADNFEKIKAQLARYGKSTTDAERVGGVYCVGAKGRKISFWYFKKGDMIELKPILSSRSGLIVKDTAQMPPELDVINEAATINDCFRFILANPVPTITR</sequence>
<accession>L8WUT0</accession>
<evidence type="ECO:0000313" key="1">
    <source>
        <dbReference type="EMBL" id="ELU40523.1"/>
    </source>
</evidence>
<comment type="caution">
    <text evidence="1">The sequence shown here is derived from an EMBL/GenBank/DDBJ whole genome shotgun (WGS) entry which is preliminary data.</text>
</comment>
<protein>
    <recommendedName>
        <fullName evidence="3">Fungal-type protein kinase domain-containing protein</fullName>
    </recommendedName>
</protein>
<name>L8WUT0_THACA</name>
<gene>
    <name evidence="1" type="ORF">AG1IA_05455</name>
</gene>
<evidence type="ECO:0000313" key="2">
    <source>
        <dbReference type="Proteomes" id="UP000011668"/>
    </source>
</evidence>
<dbReference type="Proteomes" id="UP000011668">
    <property type="component" value="Unassembled WGS sequence"/>
</dbReference>
<organism evidence="1 2">
    <name type="scientific">Thanatephorus cucumeris (strain AG1-IA)</name>
    <name type="common">Rice sheath blight fungus</name>
    <name type="synonym">Rhizoctonia solani</name>
    <dbReference type="NCBI Taxonomy" id="983506"/>
    <lineage>
        <taxon>Eukaryota</taxon>
        <taxon>Fungi</taxon>
        <taxon>Dikarya</taxon>
        <taxon>Basidiomycota</taxon>
        <taxon>Agaricomycotina</taxon>
        <taxon>Agaricomycetes</taxon>
        <taxon>Cantharellales</taxon>
        <taxon>Ceratobasidiaceae</taxon>
        <taxon>Rhizoctonia</taxon>
        <taxon>Rhizoctonia solani AG-1</taxon>
    </lineage>
</organism>
<reference evidence="1 2" key="1">
    <citation type="journal article" date="2013" name="Nat. Commun.">
        <title>The evolution and pathogenic mechanisms of the rice sheath blight pathogen.</title>
        <authorList>
            <person name="Zheng A."/>
            <person name="Lin R."/>
            <person name="Xu L."/>
            <person name="Qin P."/>
            <person name="Tang C."/>
            <person name="Ai P."/>
            <person name="Zhang D."/>
            <person name="Liu Y."/>
            <person name="Sun Z."/>
            <person name="Feng H."/>
            <person name="Wang Y."/>
            <person name="Chen Y."/>
            <person name="Liang X."/>
            <person name="Fu R."/>
            <person name="Li Q."/>
            <person name="Zhang J."/>
            <person name="Yu X."/>
            <person name="Xie Z."/>
            <person name="Ding L."/>
            <person name="Guan P."/>
            <person name="Tang J."/>
            <person name="Liang Y."/>
            <person name="Wang S."/>
            <person name="Deng Q."/>
            <person name="Li S."/>
            <person name="Zhu J."/>
            <person name="Wang L."/>
            <person name="Liu H."/>
            <person name="Li P."/>
        </authorList>
    </citation>
    <scope>NUCLEOTIDE SEQUENCE [LARGE SCALE GENOMIC DNA]</scope>
    <source>
        <strain evidence="2">AG-1 IA</strain>
    </source>
</reference>
<proteinExistence type="predicted"/>
<dbReference type="AlphaFoldDB" id="L8WUT0"/>
<evidence type="ECO:0008006" key="3">
    <source>
        <dbReference type="Google" id="ProtNLM"/>
    </source>
</evidence>